<name>A0A1F8CJZ8_9BACT</name>
<gene>
    <name evidence="1" type="ORF">A2210_01825</name>
</gene>
<sequence>MSESKEISKSLERLSRPWTSIGETPPSFSVLEVARNIRVNPTRVKRLIQDNKVLGVTINKNQSSEKGFKRAVRLADYRSRAPGGGPVIKRRVDEKSLAKKLKNIEITRTKVVLSNNEQETQNKNSNNRLIARYLGKAEQARSFLNKNNSEVNQNNVDNARKSTNALMDSIEKTSVVPWERPARIRQLFFEGFLNINTPIVINWICPRGTSLRYDPETERLYRLYTQTDPKDGFDSDYQFTQPKMILERKLARNVGGRLDKPSAIYLKIMADDNPYCLYPACLRIDGEKETMQAIAKYTNYSEQRFIKEMWPGAILVDTWSNLLGPEIFSKYLKIYEQTKIEDLLPYLPSNIIDIMTNILVDHTNPDPNLPLIAFRQFAIDCIRYFAVEGYFLDLIFGDNVILAWNDSTRISQTIDALRKAKGIEPLPKFYVLHEKRKDGTIVDNF</sequence>
<evidence type="ECO:0000313" key="2">
    <source>
        <dbReference type="Proteomes" id="UP000177855"/>
    </source>
</evidence>
<accession>A0A1F8CJZ8</accession>
<dbReference type="AlphaFoldDB" id="A0A1F8CJZ8"/>
<reference evidence="1 2" key="1">
    <citation type="journal article" date="2016" name="Nat. Commun.">
        <title>Thousands of microbial genomes shed light on interconnected biogeochemical processes in an aquifer system.</title>
        <authorList>
            <person name="Anantharaman K."/>
            <person name="Brown C.T."/>
            <person name="Hug L.A."/>
            <person name="Sharon I."/>
            <person name="Castelle C.J."/>
            <person name="Probst A.J."/>
            <person name="Thomas B.C."/>
            <person name="Singh A."/>
            <person name="Wilkins M.J."/>
            <person name="Karaoz U."/>
            <person name="Brodie E.L."/>
            <person name="Williams K.H."/>
            <person name="Hubbard S.S."/>
            <person name="Banfield J.F."/>
        </authorList>
    </citation>
    <scope>NUCLEOTIDE SEQUENCE [LARGE SCALE GENOMIC DNA]</scope>
</reference>
<evidence type="ECO:0000313" key="1">
    <source>
        <dbReference type="EMBL" id="OGM76592.1"/>
    </source>
</evidence>
<protein>
    <submittedName>
        <fullName evidence="1">Uncharacterized protein</fullName>
    </submittedName>
</protein>
<dbReference type="EMBL" id="MGHS01000023">
    <property type="protein sequence ID" value="OGM76592.1"/>
    <property type="molecule type" value="Genomic_DNA"/>
</dbReference>
<dbReference type="STRING" id="1802532.A2210_01825"/>
<organism evidence="1 2">
    <name type="scientific">Candidatus Woesebacteria bacterium RIFOXYA1_FULL_40_18</name>
    <dbReference type="NCBI Taxonomy" id="1802532"/>
    <lineage>
        <taxon>Bacteria</taxon>
        <taxon>Candidatus Woeseibacteriota</taxon>
    </lineage>
</organism>
<dbReference type="Proteomes" id="UP000177855">
    <property type="component" value="Unassembled WGS sequence"/>
</dbReference>
<comment type="caution">
    <text evidence="1">The sequence shown here is derived from an EMBL/GenBank/DDBJ whole genome shotgun (WGS) entry which is preliminary data.</text>
</comment>
<proteinExistence type="predicted"/>